<sequence>MQVFSGAFVLPYGKISVMSWKQIRKRQETERLGPLRIYRDDLEAIAKTLDEFGDLEITVNGEVRCSDPGGFAELGNQLPERLESVVMEAAAGEAMVRVELGQGAKIEVIEPGLAARGAQARIKEICAPRVVRRGWRIFLYFLLFVVFALLSPLLKEQLSSSQWTVLFSVVLAIFAFFSLADIAIMEKNKLEDVILNVPRSERPPFIERLFADRGVSAFWTLVGGVIGYLANQIPGWG</sequence>
<gene>
    <name evidence="2" type="ordered locus">Tfu_0672</name>
</gene>
<organism evidence="2">
    <name type="scientific">Thermobifida fusca (strain YX)</name>
    <dbReference type="NCBI Taxonomy" id="269800"/>
    <lineage>
        <taxon>Bacteria</taxon>
        <taxon>Bacillati</taxon>
        <taxon>Actinomycetota</taxon>
        <taxon>Actinomycetes</taxon>
        <taxon>Streptosporangiales</taxon>
        <taxon>Nocardiopsidaceae</taxon>
        <taxon>Thermobifida</taxon>
    </lineage>
</organism>
<dbReference type="AlphaFoldDB" id="Q47S57"/>
<keyword evidence="1" id="KW-1133">Transmembrane helix</keyword>
<name>Q47S57_THEFY</name>
<feature type="transmembrane region" description="Helical" evidence="1">
    <location>
        <begin position="160"/>
        <end position="180"/>
    </location>
</feature>
<proteinExistence type="predicted"/>
<dbReference type="HOGENOM" id="CLU_1170211_0_0_11"/>
<dbReference type="STRING" id="269800.Tfu_0672"/>
<dbReference type="RefSeq" id="WP_011291119.1">
    <property type="nucleotide sequence ID" value="NC_007333.1"/>
</dbReference>
<dbReference type="KEGG" id="tfu:Tfu_0672"/>
<protein>
    <submittedName>
        <fullName evidence="2">Uncharacterized protein</fullName>
    </submittedName>
</protein>
<keyword evidence="1" id="KW-0472">Membrane</keyword>
<evidence type="ECO:0000256" key="1">
    <source>
        <dbReference type="SAM" id="Phobius"/>
    </source>
</evidence>
<reference evidence="2" key="1">
    <citation type="submission" date="2005-07" db="EMBL/GenBank/DDBJ databases">
        <title>Complete sequence of Thermobifida fusca YX.</title>
        <authorList>
            <consortium name="US DOE Joint Genome Institute"/>
            <person name="Copeland A."/>
            <person name="Lucas S."/>
            <person name="Lapidus A."/>
            <person name="Barry K."/>
            <person name="Detter J.C."/>
            <person name="Glavina T."/>
            <person name="Hammon N."/>
            <person name="Israni S."/>
            <person name="Pitluck S."/>
            <person name="Di Bartolo G."/>
            <person name="Chain P."/>
            <person name="Schmutz J."/>
            <person name="Larimer F."/>
            <person name="Land M."/>
            <person name="Lykidis A."/>
            <person name="Richardson P."/>
        </authorList>
    </citation>
    <scope>NUCLEOTIDE SEQUENCE</scope>
    <source>
        <strain evidence="2">YX</strain>
    </source>
</reference>
<evidence type="ECO:0000313" key="2">
    <source>
        <dbReference type="EMBL" id="AAZ54710.1"/>
    </source>
</evidence>
<accession>Q47S57</accession>
<keyword evidence="1" id="KW-0812">Transmembrane</keyword>
<dbReference type="EMBL" id="CP000088">
    <property type="protein sequence ID" value="AAZ54710.1"/>
    <property type="molecule type" value="Genomic_DNA"/>
</dbReference>
<feature type="transmembrane region" description="Helical" evidence="1">
    <location>
        <begin position="137"/>
        <end position="154"/>
    </location>
</feature>